<feature type="region of interest" description="Disordered" evidence="1">
    <location>
        <begin position="67"/>
        <end position="88"/>
    </location>
</feature>
<protein>
    <submittedName>
        <fullName evidence="2">Uncharacterized protein</fullName>
    </submittedName>
</protein>
<evidence type="ECO:0000256" key="1">
    <source>
        <dbReference type="SAM" id="MobiDB-lite"/>
    </source>
</evidence>
<reference evidence="2 3" key="1">
    <citation type="submission" date="2021-03" db="EMBL/GenBank/DDBJ databases">
        <title>Sequencing the genomes of 1000 actinobacteria strains.</title>
        <authorList>
            <person name="Klenk H.-P."/>
        </authorList>
    </citation>
    <scope>NUCLEOTIDE SEQUENCE [LARGE SCALE GENOMIC DNA]</scope>
    <source>
        <strain evidence="2 3">DSM 18824</strain>
    </source>
</reference>
<sequence>MTRRVFQSTLSIVEENTTFGVSRQFRANSICAGVASGCWSPVGQWELMASHSLRPYINSPIANSWSSHHWNSSSLGTPQPMSPPGAAL</sequence>
<organism evidence="2 3">
    <name type="scientific">Kribbella aluminosa</name>
    <dbReference type="NCBI Taxonomy" id="416017"/>
    <lineage>
        <taxon>Bacteria</taxon>
        <taxon>Bacillati</taxon>
        <taxon>Actinomycetota</taxon>
        <taxon>Actinomycetes</taxon>
        <taxon>Propionibacteriales</taxon>
        <taxon>Kribbellaceae</taxon>
        <taxon>Kribbella</taxon>
    </lineage>
</organism>
<name>A0ABS4UQC6_9ACTN</name>
<evidence type="ECO:0000313" key="2">
    <source>
        <dbReference type="EMBL" id="MBP2353842.1"/>
    </source>
</evidence>
<gene>
    <name evidence="2" type="ORF">JOF29_004952</name>
</gene>
<accession>A0ABS4UQC6</accession>
<dbReference type="Proteomes" id="UP000755585">
    <property type="component" value="Unassembled WGS sequence"/>
</dbReference>
<comment type="caution">
    <text evidence="2">The sequence shown here is derived from an EMBL/GenBank/DDBJ whole genome shotgun (WGS) entry which is preliminary data.</text>
</comment>
<evidence type="ECO:0000313" key="3">
    <source>
        <dbReference type="Proteomes" id="UP000755585"/>
    </source>
</evidence>
<keyword evidence="3" id="KW-1185">Reference proteome</keyword>
<proteinExistence type="predicted"/>
<dbReference type="EMBL" id="JAGINT010000002">
    <property type="protein sequence ID" value="MBP2353842.1"/>
    <property type="molecule type" value="Genomic_DNA"/>
</dbReference>